<keyword evidence="2" id="KW-1185">Reference proteome</keyword>
<gene>
    <name evidence="1" type="ORF">PECUL_23A050631</name>
</gene>
<evidence type="ECO:0000313" key="1">
    <source>
        <dbReference type="EMBL" id="CAH2285832.1"/>
    </source>
</evidence>
<organism evidence="1 2">
    <name type="scientific">Pelobates cultripes</name>
    <name type="common">Western spadefoot toad</name>
    <dbReference type="NCBI Taxonomy" id="61616"/>
    <lineage>
        <taxon>Eukaryota</taxon>
        <taxon>Metazoa</taxon>
        <taxon>Chordata</taxon>
        <taxon>Craniata</taxon>
        <taxon>Vertebrata</taxon>
        <taxon>Euteleostomi</taxon>
        <taxon>Amphibia</taxon>
        <taxon>Batrachia</taxon>
        <taxon>Anura</taxon>
        <taxon>Pelobatoidea</taxon>
        <taxon>Pelobatidae</taxon>
        <taxon>Pelobates</taxon>
    </lineage>
</organism>
<dbReference type="EMBL" id="OW240915">
    <property type="protein sequence ID" value="CAH2285832.1"/>
    <property type="molecule type" value="Genomic_DNA"/>
</dbReference>
<sequence>MAVRFALTRQANPLVTEEVAEGVLVAEEDISVGAEVDEEVTVVMVEAADLTKEVEVMVAVGVCGITMVEAQNAWLSMGTSGSLQNYCSGLHTAPSTSLRAGEDNWKRDQVLLVKGQPGSLYSVEQSYTRVDLRTVTFSLLDTLYQLIKLQQDRPHSTLLMIAQIW</sequence>
<protein>
    <submittedName>
        <fullName evidence="1">Uncharacterized protein</fullName>
    </submittedName>
</protein>
<dbReference type="Proteomes" id="UP001295444">
    <property type="component" value="Chromosome 04"/>
</dbReference>
<evidence type="ECO:0000313" key="2">
    <source>
        <dbReference type="Proteomes" id="UP001295444"/>
    </source>
</evidence>
<accession>A0AAD1S6C6</accession>
<name>A0AAD1S6C6_PELCU</name>
<dbReference type="AlphaFoldDB" id="A0AAD1S6C6"/>
<proteinExistence type="predicted"/>
<reference evidence="1" key="1">
    <citation type="submission" date="2022-03" db="EMBL/GenBank/DDBJ databases">
        <authorList>
            <person name="Alioto T."/>
            <person name="Alioto T."/>
            <person name="Gomez Garrido J."/>
        </authorList>
    </citation>
    <scope>NUCLEOTIDE SEQUENCE</scope>
</reference>